<reference evidence="3" key="1">
    <citation type="submission" date="2025-08" db="UniProtKB">
        <authorList>
            <consortium name="RefSeq"/>
        </authorList>
    </citation>
    <scope>IDENTIFICATION</scope>
    <source>
        <tissue evidence="3">Whole body</tissue>
    </source>
</reference>
<protein>
    <submittedName>
        <fullName evidence="3">Tigger transposable element-derived protein 6-like</fullName>
    </submittedName>
</protein>
<dbReference type="GeneID" id="112682980"/>
<proteinExistence type="predicted"/>
<dbReference type="AlphaFoldDB" id="A0A8B8FFA2"/>
<organism evidence="2 3">
    <name type="scientific">Sipha flava</name>
    <name type="common">yellow sugarcane aphid</name>
    <dbReference type="NCBI Taxonomy" id="143950"/>
    <lineage>
        <taxon>Eukaryota</taxon>
        <taxon>Metazoa</taxon>
        <taxon>Ecdysozoa</taxon>
        <taxon>Arthropoda</taxon>
        <taxon>Hexapoda</taxon>
        <taxon>Insecta</taxon>
        <taxon>Pterygota</taxon>
        <taxon>Neoptera</taxon>
        <taxon>Paraneoptera</taxon>
        <taxon>Hemiptera</taxon>
        <taxon>Sternorrhyncha</taxon>
        <taxon>Aphidomorpha</taxon>
        <taxon>Aphidoidea</taxon>
        <taxon>Aphididae</taxon>
        <taxon>Sipha</taxon>
    </lineage>
</organism>
<dbReference type="PANTHER" id="PTHR19303">
    <property type="entry name" value="TRANSPOSON"/>
    <property type="match status" value="1"/>
</dbReference>
<dbReference type="OrthoDB" id="6594579at2759"/>
<sequence>MAGEMEKPLVIGKAAKPRCFKTIDVEKLPVSWYSNKKAWMTGNNAVCHSKLDLSNIKLAWFPPNTTSITQPMDQGIIYCVKLYYRRLLMQSLIANVDKISVLSELSTEYRIATEKTRQKTLYEFWNL</sequence>
<gene>
    <name evidence="3" type="primary">LOC112682980</name>
</gene>
<dbReference type="Pfam" id="PF03184">
    <property type="entry name" value="DDE_1"/>
    <property type="match status" value="2"/>
</dbReference>
<dbReference type="GO" id="GO:0003677">
    <property type="term" value="F:DNA binding"/>
    <property type="evidence" value="ECO:0007669"/>
    <property type="project" value="TreeGrafter"/>
</dbReference>
<evidence type="ECO:0000259" key="1">
    <source>
        <dbReference type="Pfam" id="PF03184"/>
    </source>
</evidence>
<evidence type="ECO:0000313" key="3">
    <source>
        <dbReference type="RefSeq" id="XP_025409564.1"/>
    </source>
</evidence>
<dbReference type="RefSeq" id="XP_025409564.1">
    <property type="nucleotide sequence ID" value="XM_025553779.1"/>
</dbReference>
<name>A0A8B8FFA2_9HEMI</name>
<evidence type="ECO:0000313" key="2">
    <source>
        <dbReference type="Proteomes" id="UP000694846"/>
    </source>
</evidence>
<dbReference type="InterPro" id="IPR004875">
    <property type="entry name" value="DDE_SF_endonuclease_dom"/>
</dbReference>
<dbReference type="Proteomes" id="UP000694846">
    <property type="component" value="Unplaced"/>
</dbReference>
<dbReference type="InterPro" id="IPR050863">
    <property type="entry name" value="CenT-Element_Derived"/>
</dbReference>
<feature type="domain" description="DDE-1" evidence="1">
    <location>
        <begin position="7"/>
        <end position="42"/>
    </location>
</feature>
<dbReference type="GO" id="GO:0005634">
    <property type="term" value="C:nucleus"/>
    <property type="evidence" value="ECO:0007669"/>
    <property type="project" value="TreeGrafter"/>
</dbReference>
<keyword evidence="2" id="KW-1185">Reference proteome</keyword>
<accession>A0A8B8FFA2</accession>
<feature type="domain" description="DDE-1" evidence="1">
    <location>
        <begin position="48"/>
        <end position="101"/>
    </location>
</feature>
<dbReference type="PANTHER" id="PTHR19303:SF73">
    <property type="entry name" value="PROTEIN PDC2"/>
    <property type="match status" value="1"/>
</dbReference>